<dbReference type="Gene3D" id="3.40.50.10420">
    <property type="entry name" value="NagB/RpiA/CoA transferase-like"/>
    <property type="match status" value="1"/>
</dbReference>
<dbReference type="Proteomes" id="UP000709351">
    <property type="component" value="Unassembled WGS sequence"/>
</dbReference>
<dbReference type="GO" id="GO:0030272">
    <property type="term" value="F:5-formyltetrahydrofolate cyclo-ligase activity"/>
    <property type="evidence" value="ECO:0007669"/>
    <property type="project" value="UniProtKB-EC"/>
</dbReference>
<keyword evidence="5" id="KW-0460">Magnesium</keyword>
<comment type="catalytic activity">
    <reaction evidence="5">
        <text>(6S)-5-formyl-5,6,7,8-tetrahydrofolate + ATP = (6R)-5,10-methenyltetrahydrofolate + ADP + phosphate</text>
        <dbReference type="Rhea" id="RHEA:10488"/>
        <dbReference type="ChEBI" id="CHEBI:30616"/>
        <dbReference type="ChEBI" id="CHEBI:43474"/>
        <dbReference type="ChEBI" id="CHEBI:57455"/>
        <dbReference type="ChEBI" id="CHEBI:57457"/>
        <dbReference type="ChEBI" id="CHEBI:456216"/>
        <dbReference type="EC" id="6.3.3.2"/>
    </reaction>
</comment>
<comment type="cofactor">
    <cofactor evidence="5">
        <name>Mg(2+)</name>
        <dbReference type="ChEBI" id="CHEBI:18420"/>
    </cofactor>
</comment>
<dbReference type="PANTHER" id="PTHR23407">
    <property type="entry name" value="ATPASE INHIBITOR/5-FORMYLTETRAHYDROFOLATE CYCLO-LIGASE"/>
    <property type="match status" value="1"/>
</dbReference>
<keyword evidence="6" id="KW-0436">Ligase</keyword>
<accession>A0A930DS37</accession>
<evidence type="ECO:0000256" key="1">
    <source>
        <dbReference type="ARBA" id="ARBA00010638"/>
    </source>
</evidence>
<dbReference type="AlphaFoldDB" id="A0A930DS37"/>
<keyword evidence="3 4" id="KW-0067">ATP-binding</keyword>
<evidence type="ECO:0000313" key="6">
    <source>
        <dbReference type="EMBL" id="MBF1284081.1"/>
    </source>
</evidence>
<proteinExistence type="inferred from homology"/>
<dbReference type="GO" id="GO:0046872">
    <property type="term" value="F:metal ion binding"/>
    <property type="evidence" value="ECO:0007669"/>
    <property type="project" value="UniProtKB-KW"/>
</dbReference>
<evidence type="ECO:0000313" key="7">
    <source>
        <dbReference type="Proteomes" id="UP000709351"/>
    </source>
</evidence>
<dbReference type="InterPro" id="IPR024185">
    <property type="entry name" value="FTHF_cligase-like_sf"/>
</dbReference>
<sequence length="199" mass="22813">MVSLFEDRAEAKKRLREKVQSLRGKLSRESIVKSDEEIQLRLLQLPYFLTAESIFTYVSMEREPCTKEIMDTAFAMGKKVYVPRCLPGKEKIMEAVEIFSWDDLLPGTLGILEPRKEIEGAKVQVFSLMIIPCVSADRRGGRLGHGAGYYDRFLEKNAGSKLCLCYASLLSEKIPMEKQDIFMDYVLTEEELIPCRRKS</sequence>
<evidence type="ECO:0000256" key="3">
    <source>
        <dbReference type="ARBA" id="ARBA00022840"/>
    </source>
</evidence>
<dbReference type="InterPro" id="IPR037171">
    <property type="entry name" value="NagB/RpiA_transferase-like"/>
</dbReference>
<dbReference type="PANTHER" id="PTHR23407:SF1">
    <property type="entry name" value="5-FORMYLTETRAHYDROFOLATE CYCLO-LIGASE"/>
    <property type="match status" value="1"/>
</dbReference>
<feature type="binding site" evidence="4">
    <location>
        <begin position="12"/>
        <end position="16"/>
    </location>
    <ligand>
        <name>ATP</name>
        <dbReference type="ChEBI" id="CHEBI:30616"/>
    </ligand>
</feature>
<organism evidence="6 7">
    <name type="scientific">Oribacterium parvum</name>
    <dbReference type="NCBI Taxonomy" id="1501329"/>
    <lineage>
        <taxon>Bacteria</taxon>
        <taxon>Bacillati</taxon>
        <taxon>Bacillota</taxon>
        <taxon>Clostridia</taxon>
        <taxon>Lachnospirales</taxon>
        <taxon>Lachnospiraceae</taxon>
        <taxon>Oribacterium</taxon>
    </lineage>
</organism>
<feature type="binding site" evidence="4">
    <location>
        <begin position="142"/>
        <end position="150"/>
    </location>
    <ligand>
        <name>ATP</name>
        <dbReference type="ChEBI" id="CHEBI:30616"/>
    </ligand>
</feature>
<evidence type="ECO:0000256" key="2">
    <source>
        <dbReference type="ARBA" id="ARBA00022741"/>
    </source>
</evidence>
<gene>
    <name evidence="6" type="ORF">HXM93_06080</name>
</gene>
<dbReference type="GO" id="GO:0009396">
    <property type="term" value="P:folic acid-containing compound biosynthetic process"/>
    <property type="evidence" value="ECO:0007669"/>
    <property type="project" value="TreeGrafter"/>
</dbReference>
<protein>
    <recommendedName>
        <fullName evidence="5">5-formyltetrahydrofolate cyclo-ligase</fullName>
        <ecNumber evidence="5">6.3.3.2</ecNumber>
    </recommendedName>
</protein>
<dbReference type="GO" id="GO:0035999">
    <property type="term" value="P:tetrahydrofolate interconversion"/>
    <property type="evidence" value="ECO:0007669"/>
    <property type="project" value="TreeGrafter"/>
</dbReference>
<dbReference type="InterPro" id="IPR002698">
    <property type="entry name" value="FTHF_cligase"/>
</dbReference>
<dbReference type="EC" id="6.3.3.2" evidence="5"/>
<reference evidence="6" key="1">
    <citation type="submission" date="2020-04" db="EMBL/GenBank/DDBJ databases">
        <title>Deep metagenomics examines the oral microbiome during advanced dental caries in children, revealing novel taxa and co-occurrences with host molecules.</title>
        <authorList>
            <person name="Baker J.L."/>
            <person name="Morton J.T."/>
            <person name="Dinis M."/>
            <person name="Alvarez R."/>
            <person name="Tran N.C."/>
            <person name="Knight R."/>
            <person name="Edlund A."/>
        </authorList>
    </citation>
    <scope>NUCLEOTIDE SEQUENCE</scope>
    <source>
        <strain evidence="6">JCVI_24_bin.2</strain>
    </source>
</reference>
<dbReference type="NCBIfam" id="TIGR02727">
    <property type="entry name" value="MTHFS_bact"/>
    <property type="match status" value="1"/>
</dbReference>
<dbReference type="GO" id="GO:0005524">
    <property type="term" value="F:ATP binding"/>
    <property type="evidence" value="ECO:0007669"/>
    <property type="project" value="UniProtKB-KW"/>
</dbReference>
<feature type="binding site" evidence="4">
    <location>
        <position position="63"/>
    </location>
    <ligand>
        <name>substrate</name>
    </ligand>
</feature>
<feature type="binding site" evidence="4">
    <location>
        <position position="58"/>
    </location>
    <ligand>
        <name>substrate</name>
    </ligand>
</feature>
<dbReference type="EMBL" id="JABZRD010000359">
    <property type="protein sequence ID" value="MBF1284081.1"/>
    <property type="molecule type" value="Genomic_DNA"/>
</dbReference>
<keyword evidence="5" id="KW-0479">Metal-binding</keyword>
<evidence type="ECO:0000256" key="4">
    <source>
        <dbReference type="PIRSR" id="PIRSR006806-1"/>
    </source>
</evidence>
<keyword evidence="2 4" id="KW-0547">Nucleotide-binding</keyword>
<dbReference type="PIRSF" id="PIRSF006806">
    <property type="entry name" value="FTHF_cligase"/>
    <property type="match status" value="1"/>
</dbReference>
<comment type="caution">
    <text evidence="6">The sequence shown here is derived from an EMBL/GenBank/DDBJ whole genome shotgun (WGS) entry which is preliminary data.</text>
</comment>
<dbReference type="Pfam" id="PF01812">
    <property type="entry name" value="5-FTHF_cyc-lig"/>
    <property type="match status" value="1"/>
</dbReference>
<evidence type="ECO:0000256" key="5">
    <source>
        <dbReference type="RuleBase" id="RU361279"/>
    </source>
</evidence>
<dbReference type="SUPFAM" id="SSF100950">
    <property type="entry name" value="NagB/RpiA/CoA transferase-like"/>
    <property type="match status" value="1"/>
</dbReference>
<comment type="similarity">
    <text evidence="1 5">Belongs to the 5-formyltetrahydrofolate cyclo-ligase family.</text>
</comment>
<name>A0A930DS37_9FIRM</name>